<accession>A0ABU0S4V6</accession>
<evidence type="ECO:0000313" key="2">
    <source>
        <dbReference type="Proteomes" id="UP001237780"/>
    </source>
</evidence>
<sequence length="43" mass="4702">MHKKTVADVATRVAGWQRYYGNPNILDEMNKGVADVPAGNSAR</sequence>
<organism evidence="1 2">
    <name type="scientific">Phyllobacterium ifriqiyense</name>
    <dbReference type="NCBI Taxonomy" id="314238"/>
    <lineage>
        <taxon>Bacteria</taxon>
        <taxon>Pseudomonadati</taxon>
        <taxon>Pseudomonadota</taxon>
        <taxon>Alphaproteobacteria</taxon>
        <taxon>Hyphomicrobiales</taxon>
        <taxon>Phyllobacteriaceae</taxon>
        <taxon>Phyllobacterium</taxon>
    </lineage>
</organism>
<dbReference type="RefSeq" id="WP_307277563.1">
    <property type="nucleotide sequence ID" value="NZ_JAUSZT010000002.1"/>
</dbReference>
<proteinExistence type="predicted"/>
<evidence type="ECO:0000313" key="1">
    <source>
        <dbReference type="EMBL" id="MDQ0995791.1"/>
    </source>
</evidence>
<reference evidence="1 2" key="1">
    <citation type="submission" date="2023-07" db="EMBL/GenBank/DDBJ databases">
        <title>Comparative genomics of wheat-associated soil bacteria to identify genetic determinants of phenazine resistance.</title>
        <authorList>
            <person name="Mouncey N."/>
        </authorList>
    </citation>
    <scope>NUCLEOTIDE SEQUENCE [LARGE SCALE GENOMIC DNA]</scope>
    <source>
        <strain evidence="1 2">W4I11</strain>
    </source>
</reference>
<name>A0ABU0S4V6_9HYPH</name>
<keyword evidence="2" id="KW-1185">Reference proteome</keyword>
<dbReference type="EMBL" id="JAUSZT010000002">
    <property type="protein sequence ID" value="MDQ0995791.1"/>
    <property type="molecule type" value="Genomic_DNA"/>
</dbReference>
<dbReference type="Proteomes" id="UP001237780">
    <property type="component" value="Unassembled WGS sequence"/>
</dbReference>
<comment type="caution">
    <text evidence="1">The sequence shown here is derived from an EMBL/GenBank/DDBJ whole genome shotgun (WGS) entry which is preliminary data.</text>
</comment>
<gene>
    <name evidence="1" type="ORF">QFZ34_000968</name>
</gene>
<protein>
    <submittedName>
        <fullName evidence="1">Uncharacterized protein</fullName>
    </submittedName>
</protein>